<feature type="compositionally biased region" description="Basic and acidic residues" evidence="1">
    <location>
        <begin position="312"/>
        <end position="333"/>
    </location>
</feature>
<reference evidence="4 5" key="1">
    <citation type="journal article" date="2012" name="Genome Biol.">
        <title>Genome and low-iron response of an oceanic diatom adapted to chronic iron limitation.</title>
        <authorList>
            <person name="Lommer M."/>
            <person name="Specht M."/>
            <person name="Roy A.S."/>
            <person name="Kraemer L."/>
            <person name="Andreson R."/>
            <person name="Gutowska M.A."/>
            <person name="Wolf J."/>
            <person name="Bergner S.V."/>
            <person name="Schilhabel M.B."/>
            <person name="Klostermeier U.C."/>
            <person name="Beiko R.G."/>
            <person name="Rosenstiel P."/>
            <person name="Hippler M."/>
            <person name="Laroche J."/>
        </authorList>
    </citation>
    <scope>NUCLEOTIDE SEQUENCE [LARGE SCALE GENOMIC DNA]</scope>
    <source>
        <strain evidence="4 5">CCMP1005</strain>
    </source>
</reference>
<dbReference type="InterPro" id="IPR050817">
    <property type="entry name" value="DjlA_DnaK_co-chaperone"/>
</dbReference>
<feature type="compositionally biased region" description="Basic and acidic residues" evidence="1">
    <location>
        <begin position="191"/>
        <end position="203"/>
    </location>
</feature>
<feature type="signal peptide" evidence="2">
    <location>
        <begin position="1"/>
        <end position="23"/>
    </location>
</feature>
<comment type="caution">
    <text evidence="4">The sequence shown here is derived from an EMBL/GenBank/DDBJ whole genome shotgun (WGS) entry which is preliminary data.</text>
</comment>
<dbReference type="Gene3D" id="1.10.287.110">
    <property type="entry name" value="DnaJ domain"/>
    <property type="match status" value="1"/>
</dbReference>
<name>K0SDV7_THAOC</name>
<accession>K0SDV7</accession>
<dbReference type="eggNOG" id="KOG0716">
    <property type="taxonomic scope" value="Eukaryota"/>
</dbReference>
<dbReference type="AlphaFoldDB" id="K0SDV7"/>
<keyword evidence="5" id="KW-1185">Reference proteome</keyword>
<feature type="domain" description="J" evidence="3">
    <location>
        <begin position="213"/>
        <end position="285"/>
    </location>
</feature>
<evidence type="ECO:0000259" key="3">
    <source>
        <dbReference type="PROSITE" id="PS50076"/>
    </source>
</evidence>
<feature type="non-terminal residue" evidence="4">
    <location>
        <position position="369"/>
    </location>
</feature>
<evidence type="ECO:0000256" key="2">
    <source>
        <dbReference type="SAM" id="SignalP"/>
    </source>
</evidence>
<feature type="region of interest" description="Disordered" evidence="1">
    <location>
        <begin position="144"/>
        <end position="207"/>
    </location>
</feature>
<dbReference type="PRINTS" id="PR00625">
    <property type="entry name" value="JDOMAIN"/>
</dbReference>
<feature type="compositionally biased region" description="Basic and acidic residues" evidence="1">
    <location>
        <begin position="171"/>
        <end position="184"/>
    </location>
</feature>
<feature type="region of interest" description="Disordered" evidence="1">
    <location>
        <begin position="304"/>
        <end position="340"/>
    </location>
</feature>
<evidence type="ECO:0000313" key="5">
    <source>
        <dbReference type="Proteomes" id="UP000266841"/>
    </source>
</evidence>
<dbReference type="InterPro" id="IPR001623">
    <property type="entry name" value="DnaJ_domain"/>
</dbReference>
<dbReference type="PROSITE" id="PS50076">
    <property type="entry name" value="DNAJ_2"/>
    <property type="match status" value="1"/>
</dbReference>
<keyword evidence="2" id="KW-0732">Signal</keyword>
<proteinExistence type="predicted"/>
<dbReference type="InterPro" id="IPR036869">
    <property type="entry name" value="J_dom_sf"/>
</dbReference>
<dbReference type="SUPFAM" id="SSF46565">
    <property type="entry name" value="Chaperone J-domain"/>
    <property type="match status" value="1"/>
</dbReference>
<evidence type="ECO:0000313" key="4">
    <source>
        <dbReference type="EMBL" id="EJK64258.1"/>
    </source>
</evidence>
<dbReference type="Pfam" id="PF00226">
    <property type="entry name" value="DnaJ"/>
    <property type="match status" value="1"/>
</dbReference>
<dbReference type="EMBL" id="AGNL01017466">
    <property type="protein sequence ID" value="EJK64258.1"/>
    <property type="molecule type" value="Genomic_DNA"/>
</dbReference>
<dbReference type="SMART" id="SM00271">
    <property type="entry name" value="DnaJ"/>
    <property type="match status" value="1"/>
</dbReference>
<sequence length="369" mass="41391">MSTRLHIIFNSLCLTASYWHWTADEELRGVEVGCSSRRLCFKSGRAGGRRNDVLVFGSDTGERAGVASSCHGGEPRDPVFCRYNFGVKEVGPRITKKTDSTDGPSDTLIKSDQTTYFRLQDWIKYAQDASVWKELIQCMLDPQRELPTRPNWGSRDSSNRGANSQSNSSSQRREQSGPRQERAGRRPPPRASREEEPTRRQWDPEGVGRNLFDSFGVLGLGLDATEMDVKTAYRMLALQYHPDKNDPERTGMTRDQATAHFQLLNTANSYLRSTRNVNSQLDQTGEAGMAAIEVRIVSLTHLAKDGSNPAHGKKEQADDHHPEPRASREEEPTSRQWDPEGVGWNLFDSFGVLGLGLDATEMEVKTAYR</sequence>
<gene>
    <name evidence="4" type="ORF">THAOC_15025</name>
</gene>
<dbReference type="PANTHER" id="PTHR24074">
    <property type="entry name" value="CO-CHAPERONE PROTEIN DJLA"/>
    <property type="match status" value="1"/>
</dbReference>
<dbReference type="Proteomes" id="UP000266841">
    <property type="component" value="Unassembled WGS sequence"/>
</dbReference>
<protein>
    <recommendedName>
        <fullName evidence="3">J domain-containing protein</fullName>
    </recommendedName>
</protein>
<feature type="chain" id="PRO_5003837036" description="J domain-containing protein" evidence="2">
    <location>
        <begin position="24"/>
        <end position="369"/>
    </location>
</feature>
<evidence type="ECO:0000256" key="1">
    <source>
        <dbReference type="SAM" id="MobiDB-lite"/>
    </source>
</evidence>
<dbReference type="CDD" id="cd06257">
    <property type="entry name" value="DnaJ"/>
    <property type="match status" value="1"/>
</dbReference>
<organism evidence="4 5">
    <name type="scientific">Thalassiosira oceanica</name>
    <name type="common">Marine diatom</name>
    <dbReference type="NCBI Taxonomy" id="159749"/>
    <lineage>
        <taxon>Eukaryota</taxon>
        <taxon>Sar</taxon>
        <taxon>Stramenopiles</taxon>
        <taxon>Ochrophyta</taxon>
        <taxon>Bacillariophyta</taxon>
        <taxon>Coscinodiscophyceae</taxon>
        <taxon>Thalassiosirophycidae</taxon>
        <taxon>Thalassiosirales</taxon>
        <taxon>Thalassiosiraceae</taxon>
        <taxon>Thalassiosira</taxon>
    </lineage>
</organism>
<feature type="compositionally biased region" description="Low complexity" evidence="1">
    <location>
        <begin position="159"/>
        <end position="170"/>
    </location>
</feature>